<sequence length="458" mass="52644">MRLQIMELHISTKGIFLLAALQGWFPGSECQDYYAYLPQYMKALKGSCVEIPCTFNMETTDFQLVWYRDEIGFDPEIFNNKNPSKINEAFRDRTFLVGNKSNSCSLRIDDVRHSETYYPCINGNINCDQYKGYKKVLVHISDTPDKPVLKLPTNLTEDKPARITCSVQHTCTHNPPVLEWNKVGFNKTDWREELEEGVWRFVHEMVYIPTYQDHGSPIICKANYRTGQVSEETVTLDITFYAKVGGSQNIREGNVLELECLFLLTNLSSTQYSWYKNGIPLNNKTQRTLSIYDVKESHSGNYSCKVHKQDGNFSSLSLTVTVTPPYAREELPMILGGIAGVILIMLIGLVLYIFARSRKLQKTTSGKRSVESVVQEHINPVYGNIEPESNYCNFTVNEDNPRNDTERIYFSQIERQDVYAQPNKKRGTVQYTSIKHVPRTQAAEEMKHEEIQYASIQH</sequence>
<dbReference type="InterPro" id="IPR003598">
    <property type="entry name" value="Ig_sub2"/>
</dbReference>
<name>A0A1L8FP49_XENLA</name>
<protein>
    <submittedName>
        <fullName evidence="2">B-cell receptor CD22</fullName>
    </submittedName>
</protein>
<dbReference type="GeneID" id="108697062"/>
<dbReference type="Proteomes" id="UP000186698">
    <property type="component" value="Chromosome 7L"/>
</dbReference>
<dbReference type="PaxDb" id="8355-A0A1L8FP49"/>
<dbReference type="SUPFAM" id="SSF48726">
    <property type="entry name" value="Immunoglobulin"/>
    <property type="match status" value="3"/>
</dbReference>
<dbReference type="SMART" id="SM00408">
    <property type="entry name" value="IGc2"/>
    <property type="match status" value="1"/>
</dbReference>
<dbReference type="InterPro" id="IPR007110">
    <property type="entry name" value="Ig-like_dom"/>
</dbReference>
<organism evidence="1 2">
    <name type="scientific">Xenopus laevis</name>
    <name type="common">African clawed frog</name>
    <dbReference type="NCBI Taxonomy" id="8355"/>
    <lineage>
        <taxon>Eukaryota</taxon>
        <taxon>Metazoa</taxon>
        <taxon>Chordata</taxon>
        <taxon>Craniata</taxon>
        <taxon>Vertebrata</taxon>
        <taxon>Euteleostomi</taxon>
        <taxon>Amphibia</taxon>
        <taxon>Batrachia</taxon>
        <taxon>Anura</taxon>
        <taxon>Pipoidea</taxon>
        <taxon>Pipidae</taxon>
        <taxon>Xenopodinae</taxon>
        <taxon>Xenopus</taxon>
        <taxon>Xenopus</taxon>
    </lineage>
</organism>
<dbReference type="PANTHER" id="PTHR46484">
    <property type="entry name" value="SI:CH211-171H4.5-RELATED"/>
    <property type="match status" value="1"/>
</dbReference>
<dbReference type="PANTHER" id="PTHR46484:SF5">
    <property type="entry name" value="SIALOADHESIN"/>
    <property type="match status" value="1"/>
</dbReference>
<dbReference type="OrthoDB" id="10039395at2759"/>
<dbReference type="Pfam" id="PF13895">
    <property type="entry name" value="Ig_2"/>
    <property type="match status" value="1"/>
</dbReference>
<dbReference type="InterPro" id="IPR036179">
    <property type="entry name" value="Ig-like_dom_sf"/>
</dbReference>
<accession>A0A1L8FP49</accession>
<dbReference type="KEGG" id="xla:108697062"/>
<keyword evidence="1" id="KW-1185">Reference proteome</keyword>
<dbReference type="AlphaFoldDB" id="A0A1L8FP49"/>
<dbReference type="CDD" id="cd00096">
    <property type="entry name" value="Ig"/>
    <property type="match status" value="1"/>
</dbReference>
<proteinExistence type="predicted"/>
<dbReference type="PROSITE" id="PS50835">
    <property type="entry name" value="IG_LIKE"/>
    <property type="match status" value="1"/>
</dbReference>
<reference evidence="2" key="1">
    <citation type="submission" date="2025-08" db="UniProtKB">
        <authorList>
            <consortium name="RefSeq"/>
        </authorList>
    </citation>
    <scope>IDENTIFICATION</scope>
    <source>
        <strain evidence="2">J_2021</strain>
        <tissue evidence="2">Erythrocytes</tissue>
    </source>
</reference>
<dbReference type="RefSeq" id="XP_018082222.2">
    <property type="nucleotide sequence ID" value="XM_018226733.2"/>
</dbReference>
<gene>
    <name evidence="2" type="primary">LOC108697062</name>
</gene>
<dbReference type="InterPro" id="IPR003599">
    <property type="entry name" value="Ig_sub"/>
</dbReference>
<evidence type="ECO:0000313" key="1">
    <source>
        <dbReference type="Proteomes" id="UP000186698"/>
    </source>
</evidence>
<dbReference type="OMA" id="INPVYGN"/>
<evidence type="ECO:0000313" key="2">
    <source>
        <dbReference type="RefSeq" id="XP_018082222.2"/>
    </source>
</evidence>
<dbReference type="InterPro" id="IPR013783">
    <property type="entry name" value="Ig-like_fold"/>
</dbReference>
<dbReference type="SMART" id="SM00409">
    <property type="entry name" value="IG"/>
    <property type="match status" value="2"/>
</dbReference>
<dbReference type="Gene3D" id="2.60.40.10">
    <property type="entry name" value="Immunoglobulins"/>
    <property type="match status" value="3"/>
</dbReference>
<keyword evidence="2" id="KW-0675">Receptor</keyword>